<dbReference type="AlphaFoldDB" id="A0A6B2L5R3"/>
<dbReference type="SUPFAM" id="SSF81606">
    <property type="entry name" value="PP2C-like"/>
    <property type="match status" value="1"/>
</dbReference>
<evidence type="ECO:0000256" key="3">
    <source>
        <dbReference type="ARBA" id="ARBA00022912"/>
    </source>
</evidence>
<feature type="compositionally biased region" description="Polar residues" evidence="5">
    <location>
        <begin position="20"/>
        <end position="39"/>
    </location>
</feature>
<feature type="domain" description="PPM-type phosphatase" evidence="6">
    <location>
        <begin position="94"/>
        <end position="353"/>
    </location>
</feature>
<organism evidence="7">
    <name type="scientific">Arcella intermedia</name>
    <dbReference type="NCBI Taxonomy" id="1963864"/>
    <lineage>
        <taxon>Eukaryota</taxon>
        <taxon>Amoebozoa</taxon>
        <taxon>Tubulinea</taxon>
        <taxon>Elardia</taxon>
        <taxon>Arcellinida</taxon>
        <taxon>Sphaerothecina</taxon>
        <taxon>Arcellidae</taxon>
        <taxon>Arcella</taxon>
    </lineage>
</organism>
<dbReference type="EMBL" id="GIBP01003404">
    <property type="protein sequence ID" value="NDV32373.1"/>
    <property type="molecule type" value="Transcribed_RNA"/>
</dbReference>
<evidence type="ECO:0000259" key="6">
    <source>
        <dbReference type="PROSITE" id="PS51746"/>
    </source>
</evidence>
<keyword evidence="2 4" id="KW-0378">Hydrolase</keyword>
<protein>
    <recommendedName>
        <fullName evidence="6">PPM-type phosphatase domain-containing protein</fullName>
    </recommendedName>
</protein>
<feature type="region of interest" description="Disordered" evidence="5">
    <location>
        <begin position="1"/>
        <end position="39"/>
    </location>
</feature>
<accession>A0A6B2L5R3</accession>
<dbReference type="InterPro" id="IPR015655">
    <property type="entry name" value="PP2C"/>
</dbReference>
<keyword evidence="3 4" id="KW-0904">Protein phosphatase</keyword>
<feature type="compositionally biased region" description="Polar residues" evidence="5">
    <location>
        <begin position="1"/>
        <end position="11"/>
    </location>
</feature>
<dbReference type="CDD" id="cd00143">
    <property type="entry name" value="PP2Cc"/>
    <property type="match status" value="1"/>
</dbReference>
<dbReference type="PROSITE" id="PS01032">
    <property type="entry name" value="PPM_1"/>
    <property type="match status" value="1"/>
</dbReference>
<dbReference type="Gene3D" id="3.60.40.10">
    <property type="entry name" value="PPM-type phosphatase domain"/>
    <property type="match status" value="1"/>
</dbReference>
<evidence type="ECO:0000256" key="4">
    <source>
        <dbReference type="RuleBase" id="RU003465"/>
    </source>
</evidence>
<evidence type="ECO:0000256" key="1">
    <source>
        <dbReference type="ARBA" id="ARBA00022723"/>
    </source>
</evidence>
<dbReference type="InterPro" id="IPR036457">
    <property type="entry name" value="PPM-type-like_dom_sf"/>
</dbReference>
<dbReference type="GO" id="GO:0004722">
    <property type="term" value="F:protein serine/threonine phosphatase activity"/>
    <property type="evidence" value="ECO:0007669"/>
    <property type="project" value="InterPro"/>
</dbReference>
<name>A0A6B2L5R3_9EUKA</name>
<dbReference type="PANTHER" id="PTHR47992">
    <property type="entry name" value="PROTEIN PHOSPHATASE"/>
    <property type="match status" value="1"/>
</dbReference>
<keyword evidence="1" id="KW-0479">Metal-binding</keyword>
<dbReference type="InterPro" id="IPR000222">
    <property type="entry name" value="PP2C_BS"/>
</dbReference>
<sequence>MRSVQYSSADHTVTHHHTSRIYSESPKSNPVRKQSRQSQDAQAFENTFEYFKHVGNLSNQNPKRRSSKPIDCSESLVELEEVLFSYSVSEDTNKSGLARSKKMTIDGKRSSEMEDTHYCSFPFTSQNLALFCVFDGHAGKDCASELITLFPKIFKKHWKKSKDKAQTDFTNLWIEVYKEVDGLLAQFEDLGSTATTLLIWRTPDGKRYIQCANVGDSTAFLVRENKVIPMSQDHKLSVKSERHRITNSGIHLEEKQTRLNGIAITRAFGDHFAKNHNCGLISEPFVSPAMEITPKDTRVILASDGLWDVVKGQRACDITKGIKESGDAAKKLLQTAVKSNHCTDNVTVIVVNLR</sequence>
<reference evidence="7" key="1">
    <citation type="journal article" date="2020" name="J. Eukaryot. Microbiol.">
        <title>De novo Sequencing, Assembly and Annotation of the Transcriptome for the Free-Living Testate Amoeba Arcella intermedia.</title>
        <authorList>
            <person name="Ribeiro G.M."/>
            <person name="Porfirio-Sousa A.L."/>
            <person name="Maurer-Alcala X.X."/>
            <person name="Katz L.A."/>
            <person name="Lahr D.J.G."/>
        </authorList>
    </citation>
    <scope>NUCLEOTIDE SEQUENCE</scope>
</reference>
<evidence type="ECO:0000256" key="5">
    <source>
        <dbReference type="SAM" id="MobiDB-lite"/>
    </source>
</evidence>
<dbReference type="Pfam" id="PF00481">
    <property type="entry name" value="PP2C"/>
    <property type="match status" value="1"/>
</dbReference>
<evidence type="ECO:0000313" key="7">
    <source>
        <dbReference type="EMBL" id="NDV32373.1"/>
    </source>
</evidence>
<dbReference type="SMART" id="SM00332">
    <property type="entry name" value="PP2Cc"/>
    <property type="match status" value="1"/>
</dbReference>
<dbReference type="InterPro" id="IPR001932">
    <property type="entry name" value="PPM-type_phosphatase-like_dom"/>
</dbReference>
<proteinExistence type="inferred from homology"/>
<dbReference type="PROSITE" id="PS51746">
    <property type="entry name" value="PPM_2"/>
    <property type="match status" value="1"/>
</dbReference>
<dbReference type="GO" id="GO:0046872">
    <property type="term" value="F:metal ion binding"/>
    <property type="evidence" value="ECO:0007669"/>
    <property type="project" value="UniProtKB-KW"/>
</dbReference>
<evidence type="ECO:0000256" key="2">
    <source>
        <dbReference type="ARBA" id="ARBA00022801"/>
    </source>
</evidence>
<comment type="similarity">
    <text evidence="4">Belongs to the PP2C family.</text>
</comment>